<keyword evidence="2" id="KW-1185">Reference proteome</keyword>
<accession>A0ACB6R3P1</accession>
<reference evidence="1" key="1">
    <citation type="journal article" date="2020" name="Stud. Mycol.">
        <title>101 Dothideomycetes genomes: a test case for predicting lifestyles and emergence of pathogens.</title>
        <authorList>
            <person name="Haridas S."/>
            <person name="Albert R."/>
            <person name="Binder M."/>
            <person name="Bloem J."/>
            <person name="Labutti K."/>
            <person name="Salamov A."/>
            <person name="Andreopoulos B."/>
            <person name="Baker S."/>
            <person name="Barry K."/>
            <person name="Bills G."/>
            <person name="Bluhm B."/>
            <person name="Cannon C."/>
            <person name="Castanera R."/>
            <person name="Culley D."/>
            <person name="Daum C."/>
            <person name="Ezra D."/>
            <person name="Gonzalez J."/>
            <person name="Henrissat B."/>
            <person name="Kuo A."/>
            <person name="Liang C."/>
            <person name="Lipzen A."/>
            <person name="Lutzoni F."/>
            <person name="Magnuson J."/>
            <person name="Mondo S."/>
            <person name="Nolan M."/>
            <person name="Ohm R."/>
            <person name="Pangilinan J."/>
            <person name="Park H.-J."/>
            <person name="Ramirez L."/>
            <person name="Alfaro M."/>
            <person name="Sun H."/>
            <person name="Tritt A."/>
            <person name="Yoshinaga Y."/>
            <person name="Zwiers L.-H."/>
            <person name="Turgeon B."/>
            <person name="Goodwin S."/>
            <person name="Spatafora J."/>
            <person name="Crous P."/>
            <person name="Grigoriev I."/>
        </authorList>
    </citation>
    <scope>NUCLEOTIDE SEQUENCE</scope>
    <source>
        <strain evidence="1">ATCC 200398</strain>
    </source>
</reference>
<evidence type="ECO:0000313" key="1">
    <source>
        <dbReference type="EMBL" id="KAF2473864.1"/>
    </source>
</evidence>
<protein>
    <submittedName>
        <fullName evidence="1">Uncharacterized protein</fullName>
    </submittedName>
</protein>
<name>A0ACB6R3P1_9PLEO</name>
<gene>
    <name evidence="1" type="ORF">BDR25DRAFT_217728</name>
</gene>
<organism evidence="1 2">
    <name type="scientific">Lindgomyces ingoldianus</name>
    <dbReference type="NCBI Taxonomy" id="673940"/>
    <lineage>
        <taxon>Eukaryota</taxon>
        <taxon>Fungi</taxon>
        <taxon>Dikarya</taxon>
        <taxon>Ascomycota</taxon>
        <taxon>Pezizomycotina</taxon>
        <taxon>Dothideomycetes</taxon>
        <taxon>Pleosporomycetidae</taxon>
        <taxon>Pleosporales</taxon>
        <taxon>Lindgomycetaceae</taxon>
        <taxon>Lindgomyces</taxon>
    </lineage>
</organism>
<dbReference type="EMBL" id="MU003499">
    <property type="protein sequence ID" value="KAF2473864.1"/>
    <property type="molecule type" value="Genomic_DNA"/>
</dbReference>
<dbReference type="Proteomes" id="UP000799755">
    <property type="component" value="Unassembled WGS sequence"/>
</dbReference>
<sequence length="244" mass="26605">MAFTPVVLWPLTLAALLNYALTTQSTTTLTTLIICSSREAFLQALLHTAQRQESKEADSLQQLITPTLHNLFTTQNVNVAFCGSVQTLLAHLSALKLTPCCGIDGERSALRLVLVNPLALHAPTPSYSAQGLSRTFAAAVETAFNLNAELMVVECLGMRREDRLYDEDDLDAAMADAEEGGRSEANEEDPWNQEVPILNVSARRFGSGTGERAWAGRTIKARRVAGRWFRFQQTEGLQDPGGAA</sequence>
<comment type="caution">
    <text evidence="1">The sequence shown here is derived from an EMBL/GenBank/DDBJ whole genome shotgun (WGS) entry which is preliminary data.</text>
</comment>
<evidence type="ECO:0000313" key="2">
    <source>
        <dbReference type="Proteomes" id="UP000799755"/>
    </source>
</evidence>
<proteinExistence type="predicted"/>